<keyword evidence="3" id="KW-1185">Reference proteome</keyword>
<feature type="compositionally biased region" description="Low complexity" evidence="1">
    <location>
        <begin position="1"/>
        <end position="17"/>
    </location>
</feature>
<proteinExistence type="predicted"/>
<organism evidence="2 3">
    <name type="scientific">Abeliophyllum distichum</name>
    <dbReference type="NCBI Taxonomy" id="126358"/>
    <lineage>
        <taxon>Eukaryota</taxon>
        <taxon>Viridiplantae</taxon>
        <taxon>Streptophyta</taxon>
        <taxon>Embryophyta</taxon>
        <taxon>Tracheophyta</taxon>
        <taxon>Spermatophyta</taxon>
        <taxon>Magnoliopsida</taxon>
        <taxon>eudicotyledons</taxon>
        <taxon>Gunneridae</taxon>
        <taxon>Pentapetalae</taxon>
        <taxon>asterids</taxon>
        <taxon>lamiids</taxon>
        <taxon>Lamiales</taxon>
        <taxon>Oleaceae</taxon>
        <taxon>Forsythieae</taxon>
        <taxon>Abeliophyllum</taxon>
    </lineage>
</organism>
<evidence type="ECO:0000256" key="1">
    <source>
        <dbReference type="SAM" id="MobiDB-lite"/>
    </source>
</evidence>
<evidence type="ECO:0000313" key="3">
    <source>
        <dbReference type="Proteomes" id="UP001604336"/>
    </source>
</evidence>
<gene>
    <name evidence="2" type="ORF">Adt_14020</name>
</gene>
<evidence type="ECO:0000313" key="2">
    <source>
        <dbReference type="EMBL" id="KAL2517773.1"/>
    </source>
</evidence>
<comment type="caution">
    <text evidence="2">The sequence shown here is derived from an EMBL/GenBank/DDBJ whole genome shotgun (WGS) entry which is preliminary data.</text>
</comment>
<sequence>MANNSSSNHSHGSNYNSTIQAPPLMNNPSPFGMNLTQSASIKLDRDNFLLWKNVIMPVVRGHGLEGYMLGTKICPPQVLNSQLTNETGTIVEAWLNPEYSRWISVD</sequence>
<name>A0ABD1TZ21_9LAMI</name>
<protein>
    <recommendedName>
        <fullName evidence="4">Retrotransposon Copia-like N-terminal domain-containing protein</fullName>
    </recommendedName>
</protein>
<dbReference type="Proteomes" id="UP001604336">
    <property type="component" value="Unassembled WGS sequence"/>
</dbReference>
<dbReference type="AlphaFoldDB" id="A0ABD1TZ21"/>
<accession>A0ABD1TZ21</accession>
<dbReference type="EMBL" id="JBFOLK010000004">
    <property type="protein sequence ID" value="KAL2517773.1"/>
    <property type="molecule type" value="Genomic_DNA"/>
</dbReference>
<evidence type="ECO:0008006" key="4">
    <source>
        <dbReference type="Google" id="ProtNLM"/>
    </source>
</evidence>
<feature type="region of interest" description="Disordered" evidence="1">
    <location>
        <begin position="1"/>
        <end position="28"/>
    </location>
</feature>
<reference evidence="3" key="1">
    <citation type="submission" date="2024-07" db="EMBL/GenBank/DDBJ databases">
        <title>Two chromosome-level genome assemblies of Korean endemic species Abeliophyllum distichum and Forsythia ovata (Oleaceae).</title>
        <authorList>
            <person name="Jang H."/>
        </authorList>
    </citation>
    <scope>NUCLEOTIDE SEQUENCE [LARGE SCALE GENOMIC DNA]</scope>
</reference>